<dbReference type="PANTHER" id="PTHR33988:SF2">
    <property type="entry name" value="ENDORIBONUCLEASE MAZF"/>
    <property type="match status" value="1"/>
</dbReference>
<dbReference type="Gene3D" id="2.30.30.110">
    <property type="match status" value="1"/>
</dbReference>
<dbReference type="GO" id="GO:0016787">
    <property type="term" value="F:hydrolase activity"/>
    <property type="evidence" value="ECO:0007669"/>
    <property type="project" value="UniProtKB-KW"/>
</dbReference>
<gene>
    <name evidence="2" type="ORF">A2042_01760</name>
</gene>
<comment type="caution">
    <text evidence="2">The sequence shown here is derived from an EMBL/GenBank/DDBJ whole genome shotgun (WGS) entry which is preliminary data.</text>
</comment>
<keyword evidence="1" id="KW-0255">Endonuclease</keyword>
<dbReference type="GO" id="GO:0016075">
    <property type="term" value="P:rRNA catabolic process"/>
    <property type="evidence" value="ECO:0007669"/>
    <property type="project" value="TreeGrafter"/>
</dbReference>
<reference evidence="2 3" key="1">
    <citation type="journal article" date="2016" name="Nat. Commun.">
        <title>Thousands of microbial genomes shed light on interconnected biogeochemical processes in an aquifer system.</title>
        <authorList>
            <person name="Anantharaman K."/>
            <person name="Brown C.T."/>
            <person name="Hug L.A."/>
            <person name="Sharon I."/>
            <person name="Castelle C.J."/>
            <person name="Probst A.J."/>
            <person name="Thomas B.C."/>
            <person name="Singh A."/>
            <person name="Wilkins M.J."/>
            <person name="Karaoz U."/>
            <person name="Brodie E.L."/>
            <person name="Williams K.H."/>
            <person name="Hubbard S.S."/>
            <person name="Banfield J.F."/>
        </authorList>
    </citation>
    <scope>NUCLEOTIDE SEQUENCE [LARGE SCALE GENOMIC DNA]</scope>
</reference>
<dbReference type="EMBL" id="MGDB01000133">
    <property type="protein sequence ID" value="OGL38848.1"/>
    <property type="molecule type" value="Genomic_DNA"/>
</dbReference>
<dbReference type="GO" id="GO:0004521">
    <property type="term" value="F:RNA endonuclease activity"/>
    <property type="evidence" value="ECO:0007669"/>
    <property type="project" value="TreeGrafter"/>
</dbReference>
<dbReference type="SUPFAM" id="SSF50118">
    <property type="entry name" value="Cell growth inhibitor/plasmid maintenance toxic component"/>
    <property type="match status" value="1"/>
</dbReference>
<dbReference type="InterPro" id="IPR003477">
    <property type="entry name" value="PemK-like"/>
</dbReference>
<keyword evidence="1" id="KW-0540">Nuclease</keyword>
<comment type="similarity">
    <text evidence="1">Belongs to the PemK/MazF family.</text>
</comment>
<evidence type="ECO:0000313" key="2">
    <source>
        <dbReference type="EMBL" id="OGL38848.1"/>
    </source>
</evidence>
<dbReference type="EC" id="3.1.-.-" evidence="1"/>
<dbReference type="PIRSF" id="PIRSF033490">
    <property type="entry name" value="MazF"/>
    <property type="match status" value="1"/>
</dbReference>
<keyword evidence="1" id="KW-0378">Hydrolase</keyword>
<dbReference type="InterPro" id="IPR011067">
    <property type="entry name" value="Plasmid_toxin/cell-grow_inhib"/>
</dbReference>
<dbReference type="AlphaFoldDB" id="A0A1F7RCD1"/>
<proteinExistence type="inferred from homology"/>
<evidence type="ECO:0000256" key="1">
    <source>
        <dbReference type="PIRNR" id="PIRNR033490"/>
    </source>
</evidence>
<name>A0A1F7RCD1_9BACT</name>
<protein>
    <recommendedName>
        <fullName evidence="1">mRNA interferase</fullName>
        <ecNumber evidence="1">3.1.-.-</ecNumber>
    </recommendedName>
</protein>
<dbReference type="Pfam" id="PF02452">
    <property type="entry name" value="PemK_toxin"/>
    <property type="match status" value="1"/>
</dbReference>
<dbReference type="PANTHER" id="PTHR33988">
    <property type="entry name" value="ENDORIBONUCLEASE MAZF-RELATED"/>
    <property type="match status" value="1"/>
</dbReference>
<dbReference type="GO" id="GO:0006402">
    <property type="term" value="P:mRNA catabolic process"/>
    <property type="evidence" value="ECO:0007669"/>
    <property type="project" value="TreeGrafter"/>
</dbReference>
<organism evidence="2 3">
    <name type="scientific">Candidatus Schekmanbacteria bacterium GWA2_38_11</name>
    <dbReference type="NCBI Taxonomy" id="1817876"/>
    <lineage>
        <taxon>Bacteria</taxon>
        <taxon>Candidatus Schekmaniibacteriota</taxon>
    </lineage>
</organism>
<comment type="function">
    <text evidence="1">Toxic component of a type II toxin-antitoxin (TA) system.</text>
</comment>
<accession>A0A1F7RCD1</accession>
<dbReference type="GO" id="GO:0003677">
    <property type="term" value="F:DNA binding"/>
    <property type="evidence" value="ECO:0007669"/>
    <property type="project" value="InterPro"/>
</dbReference>
<dbReference type="Proteomes" id="UP000178526">
    <property type="component" value="Unassembled WGS sequence"/>
</dbReference>
<evidence type="ECO:0000313" key="3">
    <source>
        <dbReference type="Proteomes" id="UP000178526"/>
    </source>
</evidence>
<sequence>MFFRRRVEEENKVNFPKRGEIYYVNFDPTIGVEIKKTRPALIIQNDIGNMYSQATIVAAITSTQKGPHPYEVSLKAGEGGLAKDSLILLNQIRTIDKRRLHKRVGIIQSEKMEKVNEALKISLGIIEV</sequence>